<accession>A0AAD8GPI0</accession>
<dbReference type="PANTHER" id="PTHR47165">
    <property type="entry name" value="OS03G0429900 PROTEIN"/>
    <property type="match status" value="1"/>
</dbReference>
<organism evidence="3 4">
    <name type="scientific">Heracleum sosnowskyi</name>
    <dbReference type="NCBI Taxonomy" id="360622"/>
    <lineage>
        <taxon>Eukaryota</taxon>
        <taxon>Viridiplantae</taxon>
        <taxon>Streptophyta</taxon>
        <taxon>Embryophyta</taxon>
        <taxon>Tracheophyta</taxon>
        <taxon>Spermatophyta</taxon>
        <taxon>Magnoliopsida</taxon>
        <taxon>eudicotyledons</taxon>
        <taxon>Gunneridae</taxon>
        <taxon>Pentapetalae</taxon>
        <taxon>asterids</taxon>
        <taxon>campanulids</taxon>
        <taxon>Apiales</taxon>
        <taxon>Apiaceae</taxon>
        <taxon>Apioideae</taxon>
        <taxon>apioid superclade</taxon>
        <taxon>Tordylieae</taxon>
        <taxon>Tordyliinae</taxon>
        <taxon>Heracleum</taxon>
    </lineage>
</organism>
<dbReference type="GO" id="GO:0003677">
    <property type="term" value="F:DNA binding"/>
    <property type="evidence" value="ECO:0007669"/>
    <property type="project" value="UniProtKB-KW"/>
</dbReference>
<dbReference type="SUPFAM" id="SSF50249">
    <property type="entry name" value="Nucleic acid-binding proteins"/>
    <property type="match status" value="2"/>
</dbReference>
<evidence type="ECO:0000256" key="1">
    <source>
        <dbReference type="ARBA" id="ARBA00023125"/>
    </source>
</evidence>
<keyword evidence="1" id="KW-0238">DNA-binding</keyword>
<dbReference type="InterPro" id="IPR012340">
    <property type="entry name" value="NA-bd_OB-fold"/>
</dbReference>
<dbReference type="Pfam" id="PF16900">
    <property type="entry name" value="REPA_OB_2"/>
    <property type="match status" value="1"/>
</dbReference>
<reference evidence="3" key="1">
    <citation type="submission" date="2023-02" db="EMBL/GenBank/DDBJ databases">
        <title>Genome of toxic invasive species Heracleum sosnowskyi carries increased number of genes despite the absence of recent whole-genome duplications.</title>
        <authorList>
            <person name="Schelkunov M."/>
            <person name="Shtratnikova V."/>
            <person name="Makarenko M."/>
            <person name="Klepikova A."/>
            <person name="Omelchenko D."/>
            <person name="Novikova G."/>
            <person name="Obukhova E."/>
            <person name="Bogdanov V."/>
            <person name="Penin A."/>
            <person name="Logacheva M."/>
        </authorList>
    </citation>
    <scope>NUCLEOTIDE SEQUENCE</scope>
    <source>
        <strain evidence="3">Hsosn_3</strain>
        <tissue evidence="3">Leaf</tissue>
    </source>
</reference>
<dbReference type="EMBL" id="JAUIZM010000020">
    <property type="protein sequence ID" value="KAK1352062.1"/>
    <property type="molecule type" value="Genomic_DNA"/>
</dbReference>
<name>A0AAD8GPI0_9APIA</name>
<comment type="caution">
    <text evidence="3">The sequence shown here is derived from an EMBL/GenBank/DDBJ whole genome shotgun (WGS) entry which is preliminary data.</text>
</comment>
<reference evidence="3" key="2">
    <citation type="submission" date="2023-05" db="EMBL/GenBank/DDBJ databases">
        <authorList>
            <person name="Schelkunov M.I."/>
        </authorList>
    </citation>
    <scope>NUCLEOTIDE SEQUENCE</scope>
    <source>
        <strain evidence="3">Hsosn_3</strain>
        <tissue evidence="3">Leaf</tissue>
    </source>
</reference>
<gene>
    <name evidence="3" type="ORF">POM88_053776</name>
</gene>
<evidence type="ECO:0000259" key="2">
    <source>
        <dbReference type="Pfam" id="PF16900"/>
    </source>
</evidence>
<dbReference type="AlphaFoldDB" id="A0AAD8GPI0"/>
<dbReference type="Gene3D" id="2.40.50.140">
    <property type="entry name" value="Nucleic acid-binding proteins"/>
    <property type="match status" value="2"/>
</dbReference>
<feature type="domain" description="Replication protein A OB" evidence="2">
    <location>
        <begin position="156"/>
        <end position="230"/>
    </location>
</feature>
<sequence>MDLVTLNPLCSRYPHQSTSEKQFPVPSLDTIAGLRYGTHCVKIKVRLIRVWDSVSLRTHFEMMTNFILIDEKEKLCWAVTDVAHRTRILSLVCEGLEYYITNFKLVPAQASYKPIDTTNTIIFDKNTDIRGCFDGSFIPRLKFGICSLETLKHRSATTDTLSDVCGVLVKVGRIQREANDEKRLEIHLMDKSLTQLQLTLWGGMATIFTVYLELHRQKNIVLVITGLMVKKRKGQFFRQPRYPKHFTKHMVTYIITDFYSEPCICLCTFLCREHLPLTNAGNKRTLQPKVRVHAQPWESHC</sequence>
<dbReference type="PANTHER" id="PTHR47165:SF4">
    <property type="entry name" value="OS03G0429900 PROTEIN"/>
    <property type="match status" value="1"/>
</dbReference>
<keyword evidence="4" id="KW-1185">Reference proteome</keyword>
<proteinExistence type="predicted"/>
<evidence type="ECO:0000313" key="4">
    <source>
        <dbReference type="Proteomes" id="UP001237642"/>
    </source>
</evidence>
<dbReference type="InterPro" id="IPR031657">
    <property type="entry name" value="REPA_OB_2"/>
</dbReference>
<dbReference type="Proteomes" id="UP001237642">
    <property type="component" value="Unassembled WGS sequence"/>
</dbReference>
<protein>
    <recommendedName>
        <fullName evidence="2">Replication protein A OB domain-containing protein</fullName>
    </recommendedName>
</protein>
<evidence type="ECO:0000313" key="3">
    <source>
        <dbReference type="EMBL" id="KAK1352062.1"/>
    </source>
</evidence>